<dbReference type="AlphaFoldDB" id="A0A9Q4CC40"/>
<keyword evidence="4" id="KW-1185">Reference proteome</keyword>
<reference evidence="2" key="1">
    <citation type="submission" date="2021-01" db="EMBL/GenBank/DDBJ databases">
        <title>Characterization of Corynebacterium spp. from penguins.</title>
        <authorList>
            <person name="Svec P."/>
        </authorList>
    </citation>
    <scope>NUCLEOTIDE SEQUENCE</scope>
    <source>
        <strain evidence="2">CCM 8835</strain>
    </source>
</reference>
<evidence type="ECO:0000313" key="4">
    <source>
        <dbReference type="Proteomes" id="UP000650005"/>
    </source>
</evidence>
<organism evidence="3 5">
    <name type="scientific">Corynebacterium antarcticum</name>
    <dbReference type="NCBI Taxonomy" id="2800405"/>
    <lineage>
        <taxon>Bacteria</taxon>
        <taxon>Bacillati</taxon>
        <taxon>Actinomycetota</taxon>
        <taxon>Actinomycetes</taxon>
        <taxon>Mycobacteriales</taxon>
        <taxon>Corynebacteriaceae</taxon>
        <taxon>Corynebacterium</taxon>
    </lineage>
</organism>
<dbReference type="InterPro" id="IPR021124">
    <property type="entry name" value="CRISPR-assoc_prot_Cas5"/>
</dbReference>
<dbReference type="GO" id="GO:0003723">
    <property type="term" value="F:RNA binding"/>
    <property type="evidence" value="ECO:0007669"/>
    <property type="project" value="InterPro"/>
</dbReference>
<dbReference type="Pfam" id="PF09704">
    <property type="entry name" value="Cas_Cas5d"/>
    <property type="match status" value="1"/>
</dbReference>
<dbReference type="EMBL" id="JAPMKX010000001">
    <property type="protein sequence ID" value="MCX7537680.1"/>
    <property type="molecule type" value="Genomic_DNA"/>
</dbReference>
<evidence type="ECO:0000313" key="2">
    <source>
        <dbReference type="EMBL" id="MBK1844928.1"/>
    </source>
</evidence>
<dbReference type="NCBIfam" id="TIGR01868">
    <property type="entry name" value="casD_Cas5e"/>
    <property type="match status" value="1"/>
</dbReference>
<dbReference type="Proteomes" id="UP000650005">
    <property type="component" value="Unassembled WGS sequence"/>
</dbReference>
<dbReference type="InterPro" id="IPR010147">
    <property type="entry name" value="CRISPR-assoc_prot_CasD"/>
</dbReference>
<evidence type="ECO:0000313" key="5">
    <source>
        <dbReference type="Proteomes" id="UP001070238"/>
    </source>
</evidence>
<evidence type="ECO:0000256" key="1">
    <source>
        <dbReference type="ARBA" id="ARBA00023118"/>
    </source>
</evidence>
<gene>
    <name evidence="3" type="primary">cas5e</name>
    <name evidence="2" type="ORF">JIM95_10150</name>
    <name evidence="3" type="ORF">OS123_03845</name>
</gene>
<dbReference type="RefSeq" id="WP_200260538.1">
    <property type="nucleotide sequence ID" value="NZ_JAENIP020000001.1"/>
</dbReference>
<dbReference type="InterPro" id="IPR013422">
    <property type="entry name" value="CRISPR-assoc_prot_Cas5_N"/>
</dbReference>
<sequence length="241" mass="26950">MTVAVLQLAAPLQAWGGDSRFNHRKTLDHPTKSGVIGMIAAALGRSREEPIDDLAALRFGTRVDQPGTVLTDFQTEIDWEMVRRGSSINKASRPLTHREYLSDAVFLAAFEGPQNTITEITDALRSPVYPPFLGRRSCPPGRKVCLGVDERPLDQLLNEHPWLASETYRASLDEPVRLHYYRDALPGEMFDELIRDTPKSFRDNARTHDMRGVVHGFTQPFSVTGKTTSGHDPMLLLRGEA</sequence>
<dbReference type="CDD" id="cd09756">
    <property type="entry name" value="Cas5_I-E"/>
    <property type="match status" value="1"/>
</dbReference>
<comment type="caution">
    <text evidence="3">The sequence shown here is derived from an EMBL/GenBank/DDBJ whole genome shotgun (WGS) entry which is preliminary data.</text>
</comment>
<evidence type="ECO:0000313" key="3">
    <source>
        <dbReference type="EMBL" id="MCX7537680.1"/>
    </source>
</evidence>
<name>A0A9Q4CC40_9CORY</name>
<dbReference type="Proteomes" id="UP001070238">
    <property type="component" value="Unassembled WGS sequence"/>
</dbReference>
<dbReference type="GO" id="GO:0051607">
    <property type="term" value="P:defense response to virus"/>
    <property type="evidence" value="ECO:0007669"/>
    <property type="project" value="UniProtKB-KW"/>
</dbReference>
<dbReference type="GO" id="GO:0043571">
    <property type="term" value="P:maintenance of CRISPR repeat elements"/>
    <property type="evidence" value="ECO:0007669"/>
    <property type="project" value="InterPro"/>
</dbReference>
<accession>A0A9Q4CC40</accession>
<keyword evidence="1" id="KW-0051">Antiviral defense</keyword>
<dbReference type="Gene3D" id="3.30.70.2660">
    <property type="match status" value="1"/>
</dbReference>
<dbReference type="EMBL" id="JAENIP010000017">
    <property type="protein sequence ID" value="MBK1844928.1"/>
    <property type="molecule type" value="Genomic_DNA"/>
</dbReference>
<proteinExistence type="predicted"/>
<dbReference type="NCBIfam" id="TIGR02593">
    <property type="entry name" value="CRISPR_cas5"/>
    <property type="match status" value="1"/>
</dbReference>
<reference evidence="3" key="2">
    <citation type="submission" date="2022-11" db="EMBL/GenBank/DDBJ databases">
        <title>Corynebacterium sp. isolated from Penguins.</title>
        <authorList>
            <person name="Sedlar K."/>
            <person name="Svec P."/>
        </authorList>
    </citation>
    <scope>NUCLEOTIDE SEQUENCE</scope>
    <source>
        <strain evidence="3">P5875</strain>
    </source>
</reference>
<protein>
    <submittedName>
        <fullName evidence="3">Type I-E CRISPR-associated protein Cas5/CasD</fullName>
    </submittedName>
</protein>